<dbReference type="EMBL" id="QAON01000001">
    <property type="protein sequence ID" value="PTQ91352.1"/>
    <property type="molecule type" value="Genomic_DNA"/>
</dbReference>
<dbReference type="AlphaFoldDB" id="A0A2T5J428"/>
<comment type="caution">
    <text evidence="3">The sequence shown here is derived from an EMBL/GenBank/DDBJ whole genome shotgun (WGS) entry which is preliminary data.</text>
</comment>
<dbReference type="RefSeq" id="WP_107864365.1">
    <property type="nucleotide sequence ID" value="NZ_QAON01000001.1"/>
</dbReference>
<accession>A0A2T5J428</accession>
<feature type="coiled-coil region" evidence="1">
    <location>
        <begin position="176"/>
        <end position="203"/>
    </location>
</feature>
<evidence type="ECO:0000313" key="4">
    <source>
        <dbReference type="Proteomes" id="UP000244223"/>
    </source>
</evidence>
<dbReference type="OrthoDB" id="9796486at2"/>
<proteinExistence type="predicted"/>
<dbReference type="InterPro" id="IPR012349">
    <property type="entry name" value="Split_barrel_FMN-bd"/>
</dbReference>
<dbReference type="Gene3D" id="2.30.110.10">
    <property type="entry name" value="Electron Transport, Fmn-binding Protein, Chain A"/>
    <property type="match status" value="1"/>
</dbReference>
<name>A0A2T5J428_9GAMM</name>
<dbReference type="Proteomes" id="UP000244223">
    <property type="component" value="Unassembled WGS sequence"/>
</dbReference>
<dbReference type="PANTHER" id="PTHR42815">
    <property type="entry name" value="FAD-BINDING, PUTATIVE (AFU_ORTHOLOGUE AFUA_6G07600)-RELATED"/>
    <property type="match status" value="1"/>
</dbReference>
<dbReference type="PANTHER" id="PTHR42815:SF2">
    <property type="entry name" value="FAD-BINDING, PUTATIVE (AFU_ORTHOLOGUE AFUA_6G07600)-RELATED"/>
    <property type="match status" value="1"/>
</dbReference>
<feature type="domain" description="Pyridoxamine 5'-phosphate oxidase N-terminal" evidence="2">
    <location>
        <begin position="46"/>
        <end position="139"/>
    </location>
</feature>
<protein>
    <recommendedName>
        <fullName evidence="2">Pyridoxamine 5'-phosphate oxidase N-terminal domain-containing protein</fullName>
    </recommendedName>
</protein>
<reference evidence="3 4" key="1">
    <citation type="submission" date="2018-04" db="EMBL/GenBank/DDBJ databases">
        <title>Genomic Encyclopedia of Archaeal and Bacterial Type Strains, Phase II (KMG-II): from individual species to whole genera.</title>
        <authorList>
            <person name="Goeker M."/>
        </authorList>
    </citation>
    <scope>NUCLEOTIDE SEQUENCE [LARGE SCALE GENOMIC DNA]</scope>
    <source>
        <strain evidence="3 4">DSM 5822</strain>
    </source>
</reference>
<gene>
    <name evidence="3" type="ORF">C8N29_101425</name>
</gene>
<keyword evidence="1" id="KW-0175">Coiled coil</keyword>
<evidence type="ECO:0000313" key="3">
    <source>
        <dbReference type="EMBL" id="PTQ91352.1"/>
    </source>
</evidence>
<dbReference type="Pfam" id="PF01243">
    <property type="entry name" value="PNPOx_N"/>
    <property type="match status" value="1"/>
</dbReference>
<organism evidence="3 4">
    <name type="scientific">Agitococcus lubricus</name>
    <dbReference type="NCBI Taxonomy" id="1077255"/>
    <lineage>
        <taxon>Bacteria</taxon>
        <taxon>Pseudomonadati</taxon>
        <taxon>Pseudomonadota</taxon>
        <taxon>Gammaproteobacteria</taxon>
        <taxon>Moraxellales</taxon>
        <taxon>Moraxellaceae</taxon>
        <taxon>Agitococcus</taxon>
    </lineage>
</organism>
<evidence type="ECO:0000259" key="2">
    <source>
        <dbReference type="Pfam" id="PF01243"/>
    </source>
</evidence>
<sequence length="214" mass="24490">MPRAFAELTFTPAVKSAQTRYGSREANRGFELATDPRNELTAREIAFIAERNSFYQATVNEEGWPYVQHRGGARGFLKALDSRTLGYADLSGNRQYLSVGNLTANHKISLFLMDYPNKRRLKLWGTTQIIHADDHPELLAQLEMPDYRAPVERGILIRVEAWDWNCPKHITPRYSEDELTEQLADLHQQVAQLKIQLQNQQRALHSGGAELFKP</sequence>
<dbReference type="InterPro" id="IPR011576">
    <property type="entry name" value="Pyridox_Oxase_N"/>
</dbReference>
<dbReference type="SUPFAM" id="SSF50475">
    <property type="entry name" value="FMN-binding split barrel"/>
    <property type="match status" value="1"/>
</dbReference>
<keyword evidence="4" id="KW-1185">Reference proteome</keyword>
<evidence type="ECO:0000256" key="1">
    <source>
        <dbReference type="SAM" id="Coils"/>
    </source>
</evidence>